<evidence type="ECO:0000259" key="7">
    <source>
        <dbReference type="Pfam" id="PF00172"/>
    </source>
</evidence>
<dbReference type="GO" id="GO:0008270">
    <property type="term" value="F:zinc ion binding"/>
    <property type="evidence" value="ECO:0007669"/>
    <property type="project" value="InterPro"/>
</dbReference>
<evidence type="ECO:0000313" key="8">
    <source>
        <dbReference type="EMBL" id="KAF7118159.1"/>
    </source>
</evidence>
<dbReference type="Proteomes" id="UP000630445">
    <property type="component" value="Unassembled WGS sequence"/>
</dbReference>
<name>A0A8H6Q3K8_9EURO</name>
<evidence type="ECO:0000256" key="6">
    <source>
        <dbReference type="ARBA" id="ARBA00023242"/>
    </source>
</evidence>
<protein>
    <recommendedName>
        <fullName evidence="7">Zn(2)-C6 fungal-type domain-containing protein</fullName>
    </recommendedName>
</protein>
<accession>A0A8H6Q3K8</accession>
<evidence type="ECO:0000256" key="4">
    <source>
        <dbReference type="ARBA" id="ARBA00023125"/>
    </source>
</evidence>
<evidence type="ECO:0000256" key="1">
    <source>
        <dbReference type="ARBA" id="ARBA00022723"/>
    </source>
</evidence>
<dbReference type="SUPFAM" id="SSF57701">
    <property type="entry name" value="Zn2/Cys6 DNA-binding domain"/>
    <property type="match status" value="1"/>
</dbReference>
<dbReference type="AlphaFoldDB" id="A0A8H6Q3K8"/>
<dbReference type="GO" id="GO:0000981">
    <property type="term" value="F:DNA-binding transcription factor activity, RNA polymerase II-specific"/>
    <property type="evidence" value="ECO:0007669"/>
    <property type="project" value="InterPro"/>
</dbReference>
<dbReference type="CDD" id="cd00067">
    <property type="entry name" value="GAL4"/>
    <property type="match status" value="1"/>
</dbReference>
<organism evidence="9 11">
    <name type="scientific">Aspergillus hiratsukae</name>
    <dbReference type="NCBI Taxonomy" id="1194566"/>
    <lineage>
        <taxon>Eukaryota</taxon>
        <taxon>Fungi</taxon>
        <taxon>Dikarya</taxon>
        <taxon>Ascomycota</taxon>
        <taxon>Pezizomycotina</taxon>
        <taxon>Eurotiomycetes</taxon>
        <taxon>Eurotiomycetidae</taxon>
        <taxon>Eurotiales</taxon>
        <taxon>Aspergillaceae</taxon>
        <taxon>Aspergillus</taxon>
        <taxon>Aspergillus subgen. Fumigati</taxon>
    </lineage>
</organism>
<evidence type="ECO:0000313" key="9">
    <source>
        <dbReference type="EMBL" id="KAF7166380.1"/>
    </source>
</evidence>
<dbReference type="EMBL" id="JACBAD010002075">
    <property type="protein sequence ID" value="KAF7118159.1"/>
    <property type="molecule type" value="Genomic_DNA"/>
</dbReference>
<feature type="domain" description="Zn(2)-C6 fungal-type" evidence="7">
    <location>
        <begin position="10"/>
        <end position="48"/>
    </location>
</feature>
<evidence type="ECO:0000313" key="11">
    <source>
        <dbReference type="Proteomes" id="UP000662466"/>
    </source>
</evidence>
<evidence type="ECO:0000313" key="10">
    <source>
        <dbReference type="Proteomes" id="UP000630445"/>
    </source>
</evidence>
<dbReference type="PANTHER" id="PTHR36206">
    <property type="entry name" value="ASPERCRYPTIN BIOSYNTHESIS CLUSTER-SPECIFIC TRANSCRIPTION REGULATOR ATNN-RELATED"/>
    <property type="match status" value="1"/>
</dbReference>
<evidence type="ECO:0000256" key="2">
    <source>
        <dbReference type="ARBA" id="ARBA00022833"/>
    </source>
</evidence>
<dbReference type="Pfam" id="PF11951">
    <property type="entry name" value="Fungal_trans_2"/>
    <property type="match status" value="1"/>
</dbReference>
<keyword evidence="3" id="KW-0805">Transcription regulation</keyword>
<dbReference type="CDD" id="cd12148">
    <property type="entry name" value="fungal_TF_MHR"/>
    <property type="match status" value="1"/>
</dbReference>
<evidence type="ECO:0000256" key="3">
    <source>
        <dbReference type="ARBA" id="ARBA00023015"/>
    </source>
</evidence>
<comment type="caution">
    <text evidence="9">The sequence shown here is derived from an EMBL/GenBank/DDBJ whole genome shotgun (WGS) entry which is preliminary data.</text>
</comment>
<keyword evidence="4" id="KW-0238">DNA-binding</keyword>
<gene>
    <name evidence="8" type="ORF">CNMCM5793_007552</name>
    <name evidence="9" type="ORF">CNMCM6106_002207</name>
</gene>
<proteinExistence type="predicted"/>
<dbReference type="GO" id="GO:0003677">
    <property type="term" value="F:DNA binding"/>
    <property type="evidence" value="ECO:0007669"/>
    <property type="project" value="UniProtKB-KW"/>
</dbReference>
<dbReference type="Pfam" id="PF00172">
    <property type="entry name" value="Zn_clus"/>
    <property type="match status" value="1"/>
</dbReference>
<dbReference type="PANTHER" id="PTHR36206:SF13">
    <property type="entry name" value="TRANSCRIPTIONAL REGULATORY PROTEIN MOC3"/>
    <property type="match status" value="1"/>
</dbReference>
<dbReference type="InterPro" id="IPR021858">
    <property type="entry name" value="Fun_TF"/>
</dbReference>
<reference evidence="9" key="1">
    <citation type="submission" date="2020-06" db="EMBL/GenBank/DDBJ databases">
        <title>Draft genome sequences of strains closely related to Aspergillus parafelis and Aspergillus hiratsukae.</title>
        <authorList>
            <person name="Dos Santos R.A.C."/>
            <person name="Rivero-Menendez O."/>
            <person name="Steenwyk J.L."/>
            <person name="Mead M.E."/>
            <person name="Goldman G.H."/>
            <person name="Alastruey-Izquierdo A."/>
            <person name="Rokas A."/>
        </authorList>
    </citation>
    <scope>NUCLEOTIDE SEQUENCE</scope>
    <source>
        <strain evidence="8">CNM-CM5793</strain>
        <strain evidence="9">CNM-CM6106</strain>
    </source>
</reference>
<keyword evidence="1" id="KW-0479">Metal-binding</keyword>
<keyword evidence="6" id="KW-0539">Nucleus</keyword>
<dbReference type="InterPro" id="IPR036864">
    <property type="entry name" value="Zn2-C6_fun-type_DNA-bd_sf"/>
</dbReference>
<keyword evidence="5" id="KW-0804">Transcription</keyword>
<dbReference type="InterPro" id="IPR052360">
    <property type="entry name" value="Transcr_Regulatory_Proteins"/>
</dbReference>
<sequence length="519" mass="58683">MPRPNSSRPGCWTCKKRHRRVLISIAPCDESRPACQKCALHGEECEGFGAQRLAFRQYHYTASVQRKQGLTPTSPLHGITLDLDLDREDLVVLKEFVESLSHELALTESHNIWCDDIAPLISESDGRERHLLHALLAVTMMHRTHLERRITYDAAMHYAVAVRDLRVALDAVDSLRPGQLDSVLATLFLLTWFEIFAGDWEKWNIHLIAIANLFRTLEPCQVSHSRFRRRLICALARLDVPNTIWNLNPPLLSRQLYALMQFPDGAYAEDDLEDAAVLAFHRLHVIMAQFAEVYADWLHGSAGASASVPTHMAAILGELDHWHSNLPLGLQLSDSDTADASSPPKTTLQRTLLIHYLSMKLFALHVLNPDCAMPHDPAYPFCRGLALKVCSLIASLGSPAKRNSASFRGDVGVILPLSIVSMFLRADAERAWICDWVRQVKYEGMWCGRRRAMIIEAWGKCERELMSCVGRPLHTMVGEDNIYWKPGEGLNVCIMTYDPVEDRRSTVQIYIDENVPSHR</sequence>
<dbReference type="OrthoDB" id="5419315at2759"/>
<evidence type="ECO:0000256" key="5">
    <source>
        <dbReference type="ARBA" id="ARBA00023163"/>
    </source>
</evidence>
<dbReference type="InterPro" id="IPR001138">
    <property type="entry name" value="Zn2Cys6_DnaBD"/>
</dbReference>
<dbReference type="Proteomes" id="UP000662466">
    <property type="component" value="Unassembled WGS sequence"/>
</dbReference>
<dbReference type="EMBL" id="JACBAF010002143">
    <property type="protein sequence ID" value="KAF7166380.1"/>
    <property type="molecule type" value="Genomic_DNA"/>
</dbReference>
<keyword evidence="10" id="KW-1185">Reference proteome</keyword>
<keyword evidence="2" id="KW-0862">Zinc</keyword>